<gene>
    <name evidence="1" type="primary">ORF114_2</name>
</gene>
<reference evidence="1" key="2">
    <citation type="journal article" date="2020" name="Nat. Plants">
        <title>Anthoceros genomes illuminate the origin of land plants and the unique biology of hornworts.</title>
        <authorList>
            <person name="Li F.W."/>
            <person name="Nishiyama T."/>
            <person name="Waller M."/>
            <person name="Frangedakis E."/>
            <person name="Keller J."/>
            <person name="Li Z."/>
            <person name="Fernandez-Pozo N."/>
            <person name="Barker M.S."/>
            <person name="Bennett T."/>
            <person name="Blazquez M.A."/>
            <person name="Cheng S."/>
            <person name="Cuming A.C."/>
            <person name="de Vries J."/>
            <person name="de Vries S."/>
            <person name="Delaux P.M."/>
            <person name="Diop I.S."/>
            <person name="Harrison C.J."/>
            <person name="Hauser D."/>
            <person name="Hernandez-Garcia J."/>
            <person name="Kirbis A."/>
            <person name="Meeks J.C."/>
            <person name="Monte I."/>
            <person name="Mutte S.K."/>
            <person name="Neubauer A."/>
            <person name="Quandt D."/>
            <person name="Robison T."/>
            <person name="Shimamura M."/>
            <person name="Rensing S.A."/>
            <person name="Villarreal J.C."/>
            <person name="Weijers D."/>
            <person name="Wicke S."/>
            <person name="Wong G.K."/>
            <person name="Sakakibara K."/>
            <person name="Szovenyi P."/>
        </authorList>
    </citation>
    <scope>NUCLEOTIDE SEQUENCE</scope>
</reference>
<dbReference type="RefSeq" id="YP_009863137.1">
    <property type="nucleotide sequence ID" value="NC_049003.1"/>
</dbReference>
<geneLocation type="mitochondrion" evidence="1"/>
<proteinExistence type="predicted"/>
<accession>A0A6M8AUK5</accession>
<evidence type="ECO:0000313" key="1">
    <source>
        <dbReference type="EMBL" id="QKD76593.1"/>
    </source>
</evidence>
<dbReference type="GeneID" id="55751435"/>
<sequence>MNSANELIQRPRYKQSKAELKYFPDGIFSVKNGNGWHPEREACYGKGDISDFDITVGSDFHRGRFGFFLLRKVVHRTELGKPVQLLSSGSSVVMRSNAMRVEDSSKSESSSVCN</sequence>
<organism evidence="1">
    <name type="scientific">Anthoceros punctatus</name>
    <name type="common">Hornwort</name>
    <dbReference type="NCBI Taxonomy" id="3234"/>
    <lineage>
        <taxon>Eukaryota</taxon>
        <taxon>Viridiplantae</taxon>
        <taxon>Streptophyta</taxon>
        <taxon>Embryophyta</taxon>
        <taxon>Anthocerotophyta</taxon>
        <taxon>Anthocerotopsida</taxon>
        <taxon>Anthocerotidae</taxon>
        <taxon>Anthocerotales</taxon>
        <taxon>Anthocerotaceae</taxon>
        <taxon>Anthoceros</taxon>
    </lineage>
</organism>
<reference evidence="1" key="1">
    <citation type="submission" date="2019-10" db="EMBL/GenBank/DDBJ databases">
        <authorList>
            <person name="Robison T.A."/>
            <person name="Li F.-W."/>
        </authorList>
    </citation>
    <scope>NUCLEOTIDE SEQUENCE</scope>
</reference>
<dbReference type="AlphaFoldDB" id="A0A6M8AUK5"/>
<name>A0A6M8AUK5_ANTPU</name>
<dbReference type="EMBL" id="MN544312">
    <property type="protein sequence ID" value="QKD76593.1"/>
    <property type="molecule type" value="Genomic_DNA"/>
</dbReference>
<keyword evidence="1" id="KW-0496">Mitochondrion</keyword>
<protein>
    <submittedName>
        <fullName evidence="1">Uncharacterized protein</fullName>
    </submittedName>
</protein>